<dbReference type="CDD" id="cd08556">
    <property type="entry name" value="GDPD"/>
    <property type="match status" value="1"/>
</dbReference>
<reference evidence="2 3" key="2">
    <citation type="journal article" date="2015" name="Stand. Genomic Sci.">
        <title>Draft genome sequence of Cellulomonas carbonis T26(T) and comparative analysis of six Cellulomonas genomes.</title>
        <authorList>
            <person name="Zhuang W."/>
            <person name="Zhang S."/>
            <person name="Xia X."/>
            <person name="Wang G."/>
        </authorList>
    </citation>
    <scope>NUCLEOTIDE SEQUENCE [LARGE SCALE GENOMIC DNA]</scope>
    <source>
        <strain evidence="2 3">T26</strain>
    </source>
</reference>
<dbReference type="RefSeq" id="WP_052426150.1">
    <property type="nucleotide sequence ID" value="NZ_AXCY01000034.1"/>
</dbReference>
<dbReference type="Gene3D" id="3.20.20.190">
    <property type="entry name" value="Phosphatidylinositol (PI) phosphodiesterase"/>
    <property type="match status" value="1"/>
</dbReference>
<dbReference type="EMBL" id="AXCY01000034">
    <property type="protein sequence ID" value="KGM10960.1"/>
    <property type="molecule type" value="Genomic_DNA"/>
</dbReference>
<dbReference type="Pfam" id="PF03009">
    <property type="entry name" value="GDPD"/>
    <property type="match status" value="1"/>
</dbReference>
<evidence type="ECO:0000313" key="3">
    <source>
        <dbReference type="Proteomes" id="UP000029839"/>
    </source>
</evidence>
<dbReference type="GO" id="GO:0008081">
    <property type="term" value="F:phosphoric diester hydrolase activity"/>
    <property type="evidence" value="ECO:0007669"/>
    <property type="project" value="InterPro"/>
</dbReference>
<dbReference type="InterPro" id="IPR017946">
    <property type="entry name" value="PLC-like_Pdiesterase_TIM-brl"/>
</dbReference>
<dbReference type="AlphaFoldDB" id="A0A0A0BSR0"/>
<keyword evidence="3" id="KW-1185">Reference proteome</keyword>
<sequence length="251" mass="26955">MPWYDQSRPPLAIAHRGDHREHVENTLPAIEAAARGGADMIEIDVQLAGDGEVVVVHDATLQRLWGDPRPVAAHTTESIRALGAGDRRIPTLREALEVSRDTGVPLVIDQKTPEAAAAALRVVEDAGLVRATWFCGELAGLWNVRGASAAAQLFLNSIGLTPPDVRVLGLLRPDMYNPEHTTLAPVLVRALHALGIGVSCWTVDDPRDLERLLGMGVDAVMSDDLPTARALVDARDWRAVARHELAVAVGA</sequence>
<gene>
    <name evidence="2" type="ORF">N868_12935</name>
</gene>
<proteinExistence type="predicted"/>
<protein>
    <submittedName>
        <fullName evidence="2">Glycerophosphodiester phosphodiesterase</fullName>
    </submittedName>
</protein>
<dbReference type="SUPFAM" id="SSF51695">
    <property type="entry name" value="PLC-like phosphodiesterases"/>
    <property type="match status" value="1"/>
</dbReference>
<dbReference type="Proteomes" id="UP000029839">
    <property type="component" value="Unassembled WGS sequence"/>
</dbReference>
<dbReference type="InterPro" id="IPR030395">
    <property type="entry name" value="GP_PDE_dom"/>
</dbReference>
<reference evidence="2 3" key="1">
    <citation type="submission" date="2013-08" db="EMBL/GenBank/DDBJ databases">
        <title>Genome sequencing of Cellulomonas carbonis T26.</title>
        <authorList>
            <person name="Chen F."/>
            <person name="Li Y."/>
            <person name="Wang G."/>
        </authorList>
    </citation>
    <scope>NUCLEOTIDE SEQUENCE [LARGE SCALE GENOMIC DNA]</scope>
    <source>
        <strain evidence="2 3">T26</strain>
    </source>
</reference>
<dbReference type="PROSITE" id="PS51704">
    <property type="entry name" value="GP_PDE"/>
    <property type="match status" value="1"/>
</dbReference>
<dbReference type="PANTHER" id="PTHR46211:SF1">
    <property type="entry name" value="GLYCEROPHOSPHODIESTER PHOSPHODIESTERASE, CYTOPLASMIC"/>
    <property type="match status" value="1"/>
</dbReference>
<dbReference type="OrthoDB" id="9758957at2"/>
<organism evidence="2 3">
    <name type="scientific">Cellulomonas carbonis T26</name>
    <dbReference type="NCBI Taxonomy" id="947969"/>
    <lineage>
        <taxon>Bacteria</taxon>
        <taxon>Bacillati</taxon>
        <taxon>Actinomycetota</taxon>
        <taxon>Actinomycetes</taxon>
        <taxon>Micrococcales</taxon>
        <taxon>Cellulomonadaceae</taxon>
        <taxon>Cellulomonas</taxon>
    </lineage>
</organism>
<accession>A0A0A0BSR0</accession>
<dbReference type="PANTHER" id="PTHR46211">
    <property type="entry name" value="GLYCEROPHOSPHORYL DIESTER PHOSPHODIESTERASE"/>
    <property type="match status" value="1"/>
</dbReference>
<name>A0A0A0BSR0_9CELL</name>
<evidence type="ECO:0000313" key="2">
    <source>
        <dbReference type="EMBL" id="KGM10960.1"/>
    </source>
</evidence>
<comment type="caution">
    <text evidence="2">The sequence shown here is derived from an EMBL/GenBank/DDBJ whole genome shotgun (WGS) entry which is preliminary data.</text>
</comment>
<dbReference type="GO" id="GO:0006629">
    <property type="term" value="P:lipid metabolic process"/>
    <property type="evidence" value="ECO:0007669"/>
    <property type="project" value="InterPro"/>
</dbReference>
<feature type="domain" description="GP-PDE" evidence="1">
    <location>
        <begin position="10"/>
        <end position="232"/>
    </location>
</feature>
<evidence type="ECO:0000259" key="1">
    <source>
        <dbReference type="PROSITE" id="PS51704"/>
    </source>
</evidence>